<evidence type="ECO:0000313" key="3">
    <source>
        <dbReference type="Proteomes" id="UP000179769"/>
    </source>
</evidence>
<dbReference type="InterPro" id="IPR029045">
    <property type="entry name" value="ClpP/crotonase-like_dom_sf"/>
</dbReference>
<comment type="caution">
    <text evidence="2">The sequence shown here is derived from an EMBL/GenBank/DDBJ whole genome shotgun (WGS) entry which is preliminary data.</text>
</comment>
<evidence type="ECO:0000313" key="2">
    <source>
        <dbReference type="EMBL" id="OHV20328.1"/>
    </source>
</evidence>
<comment type="similarity">
    <text evidence="1">Belongs to the enoyl-CoA hydratase/isomerase family.</text>
</comment>
<protein>
    <submittedName>
        <fullName evidence="2">Enoyl-CoA hydratase</fullName>
    </submittedName>
</protein>
<dbReference type="GO" id="GO:0003824">
    <property type="term" value="F:catalytic activity"/>
    <property type="evidence" value="ECO:0007669"/>
    <property type="project" value="UniProtKB-ARBA"/>
</dbReference>
<dbReference type="PANTHER" id="PTHR43802:SF1">
    <property type="entry name" value="IP11341P-RELATED"/>
    <property type="match status" value="1"/>
</dbReference>
<dbReference type="CDD" id="cd06558">
    <property type="entry name" value="crotonase-like"/>
    <property type="match status" value="1"/>
</dbReference>
<sequence length="375" mass="39265">MAVPEIDVLEPEEALLLLRADPEMFAAHTGRPLLAVRAHGPLAVEVGELARWLPCVLVGVAPDLADLPPGIESAGYDVLLTGEATPPAPWVGPLRPGDGFTAALGAIAAMTRAVPGACVAFTQLVRYSAGIDVRDAVIAESFTYSTLQGGPEFAAWLAGHRAARERREAGAATAPVRAEPIGQPTEPAVLVERDGDELWVVLNRPRVHNAVSRDLRDGLATAFALAGADPTVAEVRLRGAGRSFCSGGDLTEFGSLPDPARAHAVRTTRSIPLSLLRCARRVTAYMHGTCVGAGVEVPAFARRVIADPATTLRLPELAMGLVPGAGGTSSVVRRVGRERAAFLSLTGWPLDAATAANWGLVDEVRPVRGDARPPV</sequence>
<dbReference type="Gene3D" id="3.90.226.10">
    <property type="entry name" value="2-enoyl-CoA Hydratase, Chain A, domain 1"/>
    <property type="match status" value="1"/>
</dbReference>
<dbReference type="Pfam" id="PF00378">
    <property type="entry name" value="ECH_1"/>
    <property type="match status" value="1"/>
</dbReference>
<dbReference type="InterPro" id="IPR001753">
    <property type="entry name" value="Enoyl-CoA_hydra/iso"/>
</dbReference>
<accession>A0A1S1PBU0</accession>
<dbReference type="SUPFAM" id="SSF52096">
    <property type="entry name" value="ClpP/crotonase"/>
    <property type="match status" value="1"/>
</dbReference>
<evidence type="ECO:0000256" key="1">
    <source>
        <dbReference type="ARBA" id="ARBA00005254"/>
    </source>
</evidence>
<dbReference type="AlphaFoldDB" id="A0A1S1PBU0"/>
<gene>
    <name evidence="2" type="ORF">BBK14_08600</name>
</gene>
<organism evidence="2 3">
    <name type="scientific">Parafrankia soli</name>
    <dbReference type="NCBI Taxonomy" id="2599596"/>
    <lineage>
        <taxon>Bacteria</taxon>
        <taxon>Bacillati</taxon>
        <taxon>Actinomycetota</taxon>
        <taxon>Actinomycetes</taxon>
        <taxon>Frankiales</taxon>
        <taxon>Frankiaceae</taxon>
        <taxon>Parafrankia</taxon>
    </lineage>
</organism>
<name>A0A1S1PBU0_9ACTN</name>
<reference evidence="3" key="1">
    <citation type="submission" date="2016-07" db="EMBL/GenBank/DDBJ databases">
        <title>Frankia sp. NRRL B-16219 Genome sequencing.</title>
        <authorList>
            <person name="Ghodhbane-Gtari F."/>
            <person name="Swanson E."/>
            <person name="Gueddou A."/>
            <person name="Louati M."/>
            <person name="Nouioui I."/>
            <person name="Hezbri K."/>
            <person name="Abebe-Akele F."/>
            <person name="Simpson S."/>
            <person name="Morris K."/>
            <person name="Thomas K."/>
            <person name="Gtari M."/>
            <person name="Tisa L.S."/>
        </authorList>
    </citation>
    <scope>NUCLEOTIDE SEQUENCE [LARGE SCALE GENOMIC DNA]</scope>
    <source>
        <strain evidence="3">NRRL B-16219</strain>
    </source>
</reference>
<dbReference type="PANTHER" id="PTHR43802">
    <property type="entry name" value="ENOYL-COA HYDRATASE"/>
    <property type="match status" value="1"/>
</dbReference>
<keyword evidence="3" id="KW-1185">Reference proteome</keyword>
<dbReference type="EMBL" id="MAXA01000268">
    <property type="protein sequence ID" value="OHV20328.1"/>
    <property type="molecule type" value="Genomic_DNA"/>
</dbReference>
<proteinExistence type="inferred from homology"/>
<dbReference type="Proteomes" id="UP000179769">
    <property type="component" value="Unassembled WGS sequence"/>
</dbReference>